<reference evidence="1" key="1">
    <citation type="submission" date="2021-03" db="EMBL/GenBank/DDBJ databases">
        <title>Draft genome sequence of rust myrtle Austropuccinia psidii MF-1, a brazilian biotype.</title>
        <authorList>
            <person name="Quecine M.C."/>
            <person name="Pachon D.M.R."/>
            <person name="Bonatelli M.L."/>
            <person name="Correr F.H."/>
            <person name="Franceschini L.M."/>
            <person name="Leite T.F."/>
            <person name="Margarido G.R.A."/>
            <person name="Almeida C.A."/>
            <person name="Ferrarezi J.A."/>
            <person name="Labate C.A."/>
        </authorList>
    </citation>
    <scope>NUCLEOTIDE SEQUENCE</scope>
    <source>
        <strain evidence="1">MF-1</strain>
    </source>
</reference>
<evidence type="ECO:0000313" key="1">
    <source>
        <dbReference type="EMBL" id="MBW0539040.1"/>
    </source>
</evidence>
<sequence length="74" mass="8450">MDLHQDIQVMNSEEKIVSPEERHKWKMPEAPPVPKGRIRSIPVLIQELVHAGKEQGVRTSSKSFDDAINSYLQV</sequence>
<dbReference type="EMBL" id="AVOT02043634">
    <property type="protein sequence ID" value="MBW0539040.1"/>
    <property type="molecule type" value="Genomic_DNA"/>
</dbReference>
<proteinExistence type="predicted"/>
<comment type="caution">
    <text evidence="1">The sequence shown here is derived from an EMBL/GenBank/DDBJ whole genome shotgun (WGS) entry which is preliminary data.</text>
</comment>
<keyword evidence="2" id="KW-1185">Reference proteome</keyword>
<accession>A0A9Q3FDF5</accession>
<protein>
    <submittedName>
        <fullName evidence="1">Uncharacterized protein</fullName>
    </submittedName>
</protein>
<name>A0A9Q3FDF5_9BASI</name>
<dbReference type="Proteomes" id="UP000765509">
    <property type="component" value="Unassembled WGS sequence"/>
</dbReference>
<gene>
    <name evidence="1" type="ORF">O181_078755</name>
</gene>
<dbReference type="AlphaFoldDB" id="A0A9Q3FDF5"/>
<organism evidence="1 2">
    <name type="scientific">Austropuccinia psidii MF-1</name>
    <dbReference type="NCBI Taxonomy" id="1389203"/>
    <lineage>
        <taxon>Eukaryota</taxon>
        <taxon>Fungi</taxon>
        <taxon>Dikarya</taxon>
        <taxon>Basidiomycota</taxon>
        <taxon>Pucciniomycotina</taxon>
        <taxon>Pucciniomycetes</taxon>
        <taxon>Pucciniales</taxon>
        <taxon>Sphaerophragmiaceae</taxon>
        <taxon>Austropuccinia</taxon>
    </lineage>
</organism>
<evidence type="ECO:0000313" key="2">
    <source>
        <dbReference type="Proteomes" id="UP000765509"/>
    </source>
</evidence>